<dbReference type="Proteomes" id="UP000827976">
    <property type="component" value="Chromosome 20"/>
</dbReference>
<sequence>MDTVKAFAWLLFMLQIMSCSLAYEFQVGGKDGWVLNPHESYSQWSGRNRFQVHDKLVFKYKKEEDSVLVVSKEDYDKCNVSNPIKKFDDGNSVFEFDKTGPFFFISGASGKCNQNQKLSVIVLSLKTKKPSTSPAPSPTSSVSSPPPSSSSSPSLSPSSAASSPSSSPSSAASSPSSSPEVSPTPSISISPSATTGSPVSSQSPSPSSETSSGVPSSLSPGQSSGSTNADSSPGSSPAGPQSPAPSLAATWMSFGWVTLVFCGLFLG</sequence>
<name>A0ACB7TU27_DIOAL</name>
<evidence type="ECO:0000313" key="1">
    <source>
        <dbReference type="EMBL" id="KAH7651374.1"/>
    </source>
</evidence>
<comment type="caution">
    <text evidence="1">The sequence shown here is derived from an EMBL/GenBank/DDBJ whole genome shotgun (WGS) entry which is preliminary data.</text>
</comment>
<keyword evidence="2" id="KW-1185">Reference proteome</keyword>
<proteinExistence type="predicted"/>
<evidence type="ECO:0000313" key="2">
    <source>
        <dbReference type="Proteomes" id="UP000827976"/>
    </source>
</evidence>
<dbReference type="EMBL" id="CM037030">
    <property type="protein sequence ID" value="KAH7651374.1"/>
    <property type="molecule type" value="Genomic_DNA"/>
</dbReference>
<accession>A0ACB7TU27</accession>
<reference evidence="2" key="1">
    <citation type="journal article" date="2022" name="Nat. Commun.">
        <title>Chromosome evolution and the genetic basis of agronomically important traits in greater yam.</title>
        <authorList>
            <person name="Bredeson J.V."/>
            <person name="Lyons J.B."/>
            <person name="Oniyinde I.O."/>
            <person name="Okereke N.R."/>
            <person name="Kolade O."/>
            <person name="Nnabue I."/>
            <person name="Nwadili C.O."/>
            <person name="Hribova E."/>
            <person name="Parker M."/>
            <person name="Nwogha J."/>
            <person name="Shu S."/>
            <person name="Carlson J."/>
            <person name="Kariba R."/>
            <person name="Muthemba S."/>
            <person name="Knop K."/>
            <person name="Barton G.J."/>
            <person name="Sherwood A.V."/>
            <person name="Lopez-Montes A."/>
            <person name="Asiedu R."/>
            <person name="Jamnadass R."/>
            <person name="Muchugi A."/>
            <person name="Goodstein D."/>
            <person name="Egesi C.N."/>
            <person name="Featherston J."/>
            <person name="Asfaw A."/>
            <person name="Simpson G.G."/>
            <person name="Dolezel J."/>
            <person name="Hendre P.S."/>
            <person name="Van Deynze A."/>
            <person name="Kumar P.L."/>
            <person name="Obidiegwu J.E."/>
            <person name="Bhattacharjee R."/>
            <person name="Rokhsar D.S."/>
        </authorList>
    </citation>
    <scope>NUCLEOTIDE SEQUENCE [LARGE SCALE GENOMIC DNA]</scope>
    <source>
        <strain evidence="2">cv. TDa95/00328</strain>
    </source>
</reference>
<gene>
    <name evidence="1" type="ORF">IHE45_20G053000</name>
</gene>
<organism evidence="1 2">
    <name type="scientific">Dioscorea alata</name>
    <name type="common">Purple yam</name>
    <dbReference type="NCBI Taxonomy" id="55571"/>
    <lineage>
        <taxon>Eukaryota</taxon>
        <taxon>Viridiplantae</taxon>
        <taxon>Streptophyta</taxon>
        <taxon>Embryophyta</taxon>
        <taxon>Tracheophyta</taxon>
        <taxon>Spermatophyta</taxon>
        <taxon>Magnoliopsida</taxon>
        <taxon>Liliopsida</taxon>
        <taxon>Dioscoreales</taxon>
        <taxon>Dioscoreaceae</taxon>
        <taxon>Dioscorea</taxon>
    </lineage>
</organism>
<protein>
    <submittedName>
        <fullName evidence="1">Cupredoxins domain-containing protein</fullName>
    </submittedName>
</protein>